<comment type="caution">
    <text evidence="3">The sequence shown here is derived from an EMBL/GenBank/DDBJ whole genome shotgun (WGS) entry which is preliminary data.</text>
</comment>
<proteinExistence type="predicted"/>
<dbReference type="AlphaFoldDB" id="A0A2W5PML5"/>
<feature type="domain" description="Glycosyltransferase subfamily 4-like N-terminal" evidence="2">
    <location>
        <begin position="13"/>
        <end position="154"/>
    </location>
</feature>
<name>A0A2W5PML5_9BACT</name>
<dbReference type="SUPFAM" id="SSF53756">
    <property type="entry name" value="UDP-Glycosyltransferase/glycogen phosphorylase"/>
    <property type="match status" value="1"/>
</dbReference>
<evidence type="ECO:0000313" key="3">
    <source>
        <dbReference type="EMBL" id="PZQ45897.1"/>
    </source>
</evidence>
<dbReference type="Pfam" id="PF00534">
    <property type="entry name" value="Glycos_transf_1"/>
    <property type="match status" value="1"/>
</dbReference>
<accession>A0A2W5PML5</accession>
<dbReference type="Proteomes" id="UP000249417">
    <property type="component" value="Unassembled WGS sequence"/>
</dbReference>
<sequence length="352" mass="39199">MKILQVMAGGDHGGAETAFVDMCIAMQEAGVDIEVVTRGNAVRVPALEQARIKVHKLPFGGPLDVFTPWKLGRIIKDFSPLIVQTWMARATQKTPNWSSLKTPQRYLVVSRLGGYYKLKNFKSADYFNTVTPCIKSYLVKEGVAENRIRQINNFAENTEDAPVSRADFNTPEDAPVVLALGRLHPSKAHDVLLRALVDLPGVHAWIAGEGPQRAELEALAKELGVESRAHFLGWRTDRTALLKACDVCVFVSRFEPFGTVFVQSWAAQRPLVVSDADGPKQFCHDGEDCLMVPKDNAAAVVSAVQKLLGDKALQQKLVQRAYERFQNEFTKEKSVSAYLDYFLEILQKEKII</sequence>
<dbReference type="Gene3D" id="3.40.50.2000">
    <property type="entry name" value="Glycogen Phosphorylase B"/>
    <property type="match status" value="2"/>
</dbReference>
<evidence type="ECO:0000259" key="1">
    <source>
        <dbReference type="Pfam" id="PF00534"/>
    </source>
</evidence>
<dbReference type="Pfam" id="PF13439">
    <property type="entry name" value="Glyco_transf_4"/>
    <property type="match status" value="1"/>
</dbReference>
<dbReference type="GO" id="GO:0016757">
    <property type="term" value="F:glycosyltransferase activity"/>
    <property type="evidence" value="ECO:0007669"/>
    <property type="project" value="InterPro"/>
</dbReference>
<dbReference type="InterPro" id="IPR028098">
    <property type="entry name" value="Glyco_trans_4-like_N"/>
</dbReference>
<gene>
    <name evidence="3" type="ORF">DI551_06125</name>
</gene>
<organism evidence="3 4">
    <name type="scientific">Micavibrio aeruginosavorus</name>
    <dbReference type="NCBI Taxonomy" id="349221"/>
    <lineage>
        <taxon>Bacteria</taxon>
        <taxon>Pseudomonadati</taxon>
        <taxon>Bdellovibrionota</taxon>
        <taxon>Bdellovibrionia</taxon>
        <taxon>Bdellovibrionales</taxon>
        <taxon>Pseudobdellovibrionaceae</taxon>
        <taxon>Micavibrio</taxon>
    </lineage>
</organism>
<dbReference type="EMBL" id="QFQB01000036">
    <property type="protein sequence ID" value="PZQ45897.1"/>
    <property type="molecule type" value="Genomic_DNA"/>
</dbReference>
<dbReference type="InterPro" id="IPR001296">
    <property type="entry name" value="Glyco_trans_1"/>
</dbReference>
<dbReference type="PANTHER" id="PTHR12526">
    <property type="entry name" value="GLYCOSYLTRANSFERASE"/>
    <property type="match status" value="1"/>
</dbReference>
<dbReference type="CDD" id="cd03811">
    <property type="entry name" value="GT4_GT28_WabH-like"/>
    <property type="match status" value="1"/>
</dbReference>
<keyword evidence="3" id="KW-0808">Transferase</keyword>
<protein>
    <submittedName>
        <fullName evidence="3">Glycosyl transferase</fullName>
    </submittedName>
</protein>
<reference evidence="3 4" key="1">
    <citation type="submission" date="2017-08" db="EMBL/GenBank/DDBJ databases">
        <title>Infants hospitalized years apart are colonized by the same room-sourced microbial strains.</title>
        <authorList>
            <person name="Brooks B."/>
            <person name="Olm M.R."/>
            <person name="Firek B.A."/>
            <person name="Baker R."/>
            <person name="Thomas B.C."/>
            <person name="Morowitz M.J."/>
            <person name="Banfield J.F."/>
        </authorList>
    </citation>
    <scope>NUCLEOTIDE SEQUENCE [LARGE SCALE GENOMIC DNA]</scope>
    <source>
        <strain evidence="3">S2_005_002_R2_29</strain>
    </source>
</reference>
<evidence type="ECO:0000313" key="4">
    <source>
        <dbReference type="Proteomes" id="UP000249417"/>
    </source>
</evidence>
<feature type="domain" description="Glycosyl transferase family 1" evidence="1">
    <location>
        <begin position="164"/>
        <end position="324"/>
    </location>
</feature>
<evidence type="ECO:0000259" key="2">
    <source>
        <dbReference type="Pfam" id="PF13439"/>
    </source>
</evidence>